<proteinExistence type="predicted"/>
<dbReference type="RefSeq" id="WP_152195560.1">
    <property type="nucleotide sequence ID" value="NZ_VUKD01000003.1"/>
</dbReference>
<name>A0A6N7EM09_9MICO</name>
<sequence>MKSVNLTAHPDPAVWVLVPNGYPDRRGTDPLGWARSVAEDYGPTDAEGRERFTLLMQDVAESERGRDEGDAYLFLPEDLGAMAKARLLFVPTAAVGEDAAHGPLDPATETFDAQYLGRGTRTVSAGRAHPANEDLLVTVTYRWDVADLTVLLVLTTLDPAQAVTMLDELDEFADNLWLEDSDGELVGSWDHAEA</sequence>
<organism evidence="1 2">
    <name type="scientific">Georgenia subflava</name>
    <dbReference type="NCBI Taxonomy" id="1622177"/>
    <lineage>
        <taxon>Bacteria</taxon>
        <taxon>Bacillati</taxon>
        <taxon>Actinomycetota</taxon>
        <taxon>Actinomycetes</taxon>
        <taxon>Micrococcales</taxon>
        <taxon>Bogoriellaceae</taxon>
        <taxon>Georgenia</taxon>
    </lineage>
</organism>
<accession>A0A6N7EM09</accession>
<evidence type="ECO:0000313" key="2">
    <source>
        <dbReference type="Proteomes" id="UP000437709"/>
    </source>
</evidence>
<dbReference type="AlphaFoldDB" id="A0A6N7EM09"/>
<reference evidence="1 2" key="1">
    <citation type="submission" date="2019-10" db="EMBL/GenBank/DDBJ databases">
        <title>Georgenia wutianyii sp. nov. and Georgenia yuyongxinii sp. nov. isolated from plateau pika (Ochotona curzoniae) in the Qinghai-Tibet plateau of China.</title>
        <authorList>
            <person name="Tian Z."/>
        </authorList>
    </citation>
    <scope>NUCLEOTIDE SEQUENCE [LARGE SCALE GENOMIC DNA]</scope>
    <source>
        <strain evidence="1 2">JCM 19765</strain>
    </source>
</reference>
<evidence type="ECO:0000313" key="1">
    <source>
        <dbReference type="EMBL" id="MPV37176.1"/>
    </source>
</evidence>
<dbReference type="OrthoDB" id="5004079at2"/>
<protein>
    <submittedName>
        <fullName evidence="1">Uncharacterized protein</fullName>
    </submittedName>
</protein>
<gene>
    <name evidence="1" type="ORF">GB881_08940</name>
</gene>
<keyword evidence="2" id="KW-1185">Reference proteome</keyword>
<dbReference type="Proteomes" id="UP000437709">
    <property type="component" value="Unassembled WGS sequence"/>
</dbReference>
<comment type="caution">
    <text evidence="1">The sequence shown here is derived from an EMBL/GenBank/DDBJ whole genome shotgun (WGS) entry which is preliminary data.</text>
</comment>
<dbReference type="EMBL" id="WHPC01000028">
    <property type="protein sequence ID" value="MPV37176.1"/>
    <property type="molecule type" value="Genomic_DNA"/>
</dbReference>